<dbReference type="OrthoDB" id="277659at2759"/>
<dbReference type="AlphaFoldDB" id="A0A0S4IYS2"/>
<evidence type="ECO:0000313" key="2">
    <source>
        <dbReference type="EMBL" id="CUG21250.1"/>
    </source>
</evidence>
<accession>A0A0S4IYS2</accession>
<dbReference type="Gene3D" id="1.20.58.1070">
    <property type="match status" value="1"/>
</dbReference>
<sequence length="483" mass="53813">MRRIEQMDASDDVKSYLRKVSKESYSIFRNGFIGGGGNNVASLSTHAITPTPTPLSFVPRRLPIKKKRRSSSDDEDEAPPRISNRDHEVPLAHVAAVTTPQPPPRVNLAAKWLAMASFSSLALPLAALPPFEFVEETVQRFTAVRERIGQTRMGIELLQVATTSSFTQRDSWRDRARAILHVFGLRSASISKEAAESLLSEQEAQLSSCGVPSLAEHAELRKWHKFLEGPSGPFAFGAPSISLMSQLDHAHANTLLHTVITKLQRGTRNQLPPQTSQRRCDDEYFSDGDEVTAGSTEDPSCSHAPATSAGTLFVNDDDNEDDDHATILDINGCEQQFSSNVKDDRTRELLRFLRFLMPCGSADNGAPRSRGLGVWWYSAAASVDLLFDPDTDRALHELFRNVCQHIKTLCDVLHGPEGNKFPTDKRGAMLEYLNQPRHRANDVHVKNYWDVADVDQHDLLAMYTLLVILAKVFHQNQNNLLNL</sequence>
<feature type="region of interest" description="Disordered" evidence="1">
    <location>
        <begin position="266"/>
        <end position="304"/>
    </location>
</feature>
<dbReference type="EMBL" id="CYKH01000700">
    <property type="protein sequence ID" value="CUG21250.1"/>
    <property type="molecule type" value="Genomic_DNA"/>
</dbReference>
<feature type="compositionally biased region" description="Polar residues" evidence="1">
    <location>
        <begin position="266"/>
        <end position="277"/>
    </location>
</feature>
<dbReference type="Proteomes" id="UP000051952">
    <property type="component" value="Unassembled WGS sequence"/>
</dbReference>
<evidence type="ECO:0000313" key="3">
    <source>
        <dbReference type="Proteomes" id="UP000051952"/>
    </source>
</evidence>
<reference evidence="3" key="1">
    <citation type="submission" date="2015-09" db="EMBL/GenBank/DDBJ databases">
        <authorList>
            <consortium name="Pathogen Informatics"/>
        </authorList>
    </citation>
    <scope>NUCLEOTIDE SEQUENCE [LARGE SCALE GENOMIC DNA]</scope>
    <source>
        <strain evidence="3">Lake Konstanz</strain>
    </source>
</reference>
<protein>
    <submittedName>
        <fullName evidence="2">Uncharacterized protein</fullName>
    </submittedName>
</protein>
<evidence type="ECO:0000256" key="1">
    <source>
        <dbReference type="SAM" id="MobiDB-lite"/>
    </source>
</evidence>
<dbReference type="OMA" id="FRTCCRH"/>
<keyword evidence="3" id="KW-1185">Reference proteome</keyword>
<name>A0A0S4IYS2_BODSA</name>
<dbReference type="VEuPathDB" id="TriTrypDB:BSAL_75875"/>
<gene>
    <name evidence="2" type="ORF">BSAL_75875</name>
</gene>
<proteinExistence type="predicted"/>
<organism evidence="2 3">
    <name type="scientific">Bodo saltans</name>
    <name type="common">Flagellated protozoan</name>
    <dbReference type="NCBI Taxonomy" id="75058"/>
    <lineage>
        <taxon>Eukaryota</taxon>
        <taxon>Discoba</taxon>
        <taxon>Euglenozoa</taxon>
        <taxon>Kinetoplastea</taxon>
        <taxon>Metakinetoplastina</taxon>
        <taxon>Eubodonida</taxon>
        <taxon>Bodonidae</taxon>
        <taxon>Bodo</taxon>
    </lineage>
</organism>
<feature type="region of interest" description="Disordered" evidence="1">
    <location>
        <begin position="51"/>
        <end position="87"/>
    </location>
</feature>